<accession>A0A9Q8SVU8</accession>
<dbReference type="AlphaFoldDB" id="A0A9Q8SVU8"/>
<sequence length="283" mass="31606">MAEERARKSPDGTWRWCGLSTSAGEHVSVGELWDVKAKSEAKQKQQLEAQQTQGPSPSGRFGMEGECVLLGEREVRKEVGIRHGHDASVLRNHDSHSCSAPLRTRIISTQRGEERKSREGEVRGQSQSVSHSLTNTRISSLSLSQFLLPLPPSLSVSLSLAHLLTHPSAWSVNHLSSLGWTRPHRLFSLLGPSHWWPPVTSEWPFRPGPRPLPPSALVLLQVRIAAAFGWGPRSRLTHGRRGPRLFLILARFWVDLWRVNGEIGGAMDKQHIAQYSTKLTFRA</sequence>
<proteinExistence type="predicted"/>
<organism evidence="2 3">
    <name type="scientific">Colletotrichum lupini</name>
    <dbReference type="NCBI Taxonomy" id="145971"/>
    <lineage>
        <taxon>Eukaryota</taxon>
        <taxon>Fungi</taxon>
        <taxon>Dikarya</taxon>
        <taxon>Ascomycota</taxon>
        <taxon>Pezizomycotina</taxon>
        <taxon>Sordariomycetes</taxon>
        <taxon>Hypocreomycetidae</taxon>
        <taxon>Glomerellales</taxon>
        <taxon>Glomerellaceae</taxon>
        <taxon>Colletotrichum</taxon>
        <taxon>Colletotrichum acutatum species complex</taxon>
    </lineage>
</organism>
<protein>
    <submittedName>
        <fullName evidence="2">Uncharacterized protein</fullName>
    </submittedName>
</protein>
<feature type="region of interest" description="Disordered" evidence="1">
    <location>
        <begin position="37"/>
        <end position="63"/>
    </location>
</feature>
<dbReference type="Proteomes" id="UP000830671">
    <property type="component" value="Chromosome 5"/>
</dbReference>
<evidence type="ECO:0000256" key="1">
    <source>
        <dbReference type="SAM" id="MobiDB-lite"/>
    </source>
</evidence>
<keyword evidence="3" id="KW-1185">Reference proteome</keyword>
<reference evidence="2" key="1">
    <citation type="journal article" date="2021" name="Mol. Plant Microbe Interact.">
        <title>Complete Genome Sequence of the Plant-Pathogenic Fungus Colletotrichum lupini.</title>
        <authorList>
            <person name="Baroncelli R."/>
            <person name="Pensec F."/>
            <person name="Da Lio D."/>
            <person name="Boufleur T."/>
            <person name="Vicente I."/>
            <person name="Sarrocco S."/>
            <person name="Picot A."/>
            <person name="Baraldi E."/>
            <person name="Sukno S."/>
            <person name="Thon M."/>
            <person name="Le Floch G."/>
        </authorList>
    </citation>
    <scope>NUCLEOTIDE SEQUENCE</scope>
    <source>
        <strain evidence="2">IMI 504893</strain>
    </source>
</reference>
<feature type="compositionally biased region" description="Basic and acidic residues" evidence="1">
    <location>
        <begin position="111"/>
        <end position="122"/>
    </location>
</feature>
<evidence type="ECO:0000313" key="3">
    <source>
        <dbReference type="Proteomes" id="UP000830671"/>
    </source>
</evidence>
<dbReference type="RefSeq" id="XP_049146141.1">
    <property type="nucleotide sequence ID" value="XM_049288997.1"/>
</dbReference>
<gene>
    <name evidence="2" type="ORF">CLUP02_10021</name>
</gene>
<dbReference type="GeneID" id="73344007"/>
<dbReference type="EMBL" id="CP019477">
    <property type="protein sequence ID" value="UQC84524.1"/>
    <property type="molecule type" value="Genomic_DNA"/>
</dbReference>
<name>A0A9Q8SVU8_9PEZI</name>
<evidence type="ECO:0000313" key="2">
    <source>
        <dbReference type="EMBL" id="UQC84524.1"/>
    </source>
</evidence>
<dbReference type="KEGG" id="clup:CLUP02_10021"/>
<feature type="region of interest" description="Disordered" evidence="1">
    <location>
        <begin position="107"/>
        <end position="131"/>
    </location>
</feature>